<accession>A0A0E9QZU0</accession>
<protein>
    <submittedName>
        <fullName evidence="2">Uncharacterized protein</fullName>
    </submittedName>
</protein>
<evidence type="ECO:0000256" key="1">
    <source>
        <dbReference type="SAM" id="MobiDB-lite"/>
    </source>
</evidence>
<proteinExistence type="predicted"/>
<dbReference type="EMBL" id="GBXM01086969">
    <property type="protein sequence ID" value="JAH21608.1"/>
    <property type="molecule type" value="Transcribed_RNA"/>
</dbReference>
<reference evidence="2" key="1">
    <citation type="submission" date="2014-11" db="EMBL/GenBank/DDBJ databases">
        <authorList>
            <person name="Amaro Gonzalez C."/>
        </authorList>
    </citation>
    <scope>NUCLEOTIDE SEQUENCE</scope>
</reference>
<feature type="region of interest" description="Disordered" evidence="1">
    <location>
        <begin position="1"/>
        <end position="25"/>
    </location>
</feature>
<dbReference type="AlphaFoldDB" id="A0A0E9QZU0"/>
<sequence length="25" mass="2647">MSRSKLLWGCTTPTGSSEELPAVPV</sequence>
<name>A0A0E9QZU0_ANGAN</name>
<evidence type="ECO:0000313" key="2">
    <source>
        <dbReference type="EMBL" id="JAH21608.1"/>
    </source>
</evidence>
<reference evidence="2" key="2">
    <citation type="journal article" date="2015" name="Fish Shellfish Immunol.">
        <title>Early steps in the European eel (Anguilla anguilla)-Vibrio vulnificus interaction in the gills: Role of the RtxA13 toxin.</title>
        <authorList>
            <person name="Callol A."/>
            <person name="Pajuelo D."/>
            <person name="Ebbesson L."/>
            <person name="Teles M."/>
            <person name="MacKenzie S."/>
            <person name="Amaro C."/>
        </authorList>
    </citation>
    <scope>NUCLEOTIDE SEQUENCE</scope>
</reference>
<organism evidence="2">
    <name type="scientific">Anguilla anguilla</name>
    <name type="common">European freshwater eel</name>
    <name type="synonym">Muraena anguilla</name>
    <dbReference type="NCBI Taxonomy" id="7936"/>
    <lineage>
        <taxon>Eukaryota</taxon>
        <taxon>Metazoa</taxon>
        <taxon>Chordata</taxon>
        <taxon>Craniata</taxon>
        <taxon>Vertebrata</taxon>
        <taxon>Euteleostomi</taxon>
        <taxon>Actinopterygii</taxon>
        <taxon>Neopterygii</taxon>
        <taxon>Teleostei</taxon>
        <taxon>Anguilliformes</taxon>
        <taxon>Anguillidae</taxon>
        <taxon>Anguilla</taxon>
    </lineage>
</organism>